<gene>
    <name evidence="9" type="ORF">SKTS_33810</name>
</gene>
<organism evidence="9 10">
    <name type="scientific">Sulfurimicrobium lacus</name>
    <dbReference type="NCBI Taxonomy" id="2715678"/>
    <lineage>
        <taxon>Bacteria</taxon>
        <taxon>Pseudomonadati</taxon>
        <taxon>Pseudomonadota</taxon>
        <taxon>Betaproteobacteria</taxon>
        <taxon>Nitrosomonadales</taxon>
        <taxon>Sulfuricellaceae</taxon>
        <taxon>Sulfurimicrobium</taxon>
    </lineage>
</organism>
<dbReference type="PANTHER" id="PTHR23026">
    <property type="entry name" value="NADPH NITROREDUCTASE"/>
    <property type="match status" value="1"/>
</dbReference>
<name>A0A6F8VIA2_9PROT</name>
<evidence type="ECO:0000313" key="10">
    <source>
        <dbReference type="Proteomes" id="UP000502260"/>
    </source>
</evidence>
<evidence type="ECO:0000256" key="4">
    <source>
        <dbReference type="ARBA" id="ARBA00022643"/>
    </source>
</evidence>
<keyword evidence="3" id="KW-0285">Flavoprotein</keyword>
<dbReference type="CDD" id="cd02149">
    <property type="entry name" value="NfsB-like"/>
    <property type="match status" value="1"/>
</dbReference>
<dbReference type="SUPFAM" id="SSF55469">
    <property type="entry name" value="FMN-dependent nitroreductase-like"/>
    <property type="match status" value="1"/>
</dbReference>
<evidence type="ECO:0000256" key="7">
    <source>
        <dbReference type="ARBA" id="ARBA00023027"/>
    </source>
</evidence>
<dbReference type="KEGG" id="slac:SKTS_33810"/>
<reference evidence="10" key="1">
    <citation type="submission" date="2020-03" db="EMBL/GenBank/DDBJ databases">
        <title>Complete genome sequence of sulfur-oxidizing bacterium skT11.</title>
        <authorList>
            <person name="Kanda M."/>
            <person name="Kojima H."/>
            <person name="Fukui M."/>
        </authorList>
    </citation>
    <scope>NUCLEOTIDE SEQUENCE [LARGE SCALE GENOMIC DNA]</scope>
    <source>
        <strain evidence="10">skT11</strain>
    </source>
</reference>
<evidence type="ECO:0000259" key="8">
    <source>
        <dbReference type="Pfam" id="PF00881"/>
    </source>
</evidence>
<dbReference type="InterPro" id="IPR000415">
    <property type="entry name" value="Nitroreductase-like"/>
</dbReference>
<sequence>MSTQQDILSAFQFRHACKQFDAEKKIPAEDFDFILETGRLSPCSFGFEPWHFVVIQTPELRAKLREVTWGAQGTLPSSSHFMVILCRKDDMRFDSAYIDNFMRTVQKLPADVVEKKRAKYQKFQESDFRLLESPRALFDWSCKQAYIALGNMMSAAAMIGIDSCPIEGYDFRDAEAVLTAAGVLDQDKYGLAVMVAFGYRVNPQPAKTRQTMAEVVTWVK</sequence>
<keyword evidence="7" id="KW-0520">NAD</keyword>
<evidence type="ECO:0000256" key="5">
    <source>
        <dbReference type="ARBA" id="ARBA00022857"/>
    </source>
</evidence>
<dbReference type="Pfam" id="PF00881">
    <property type="entry name" value="Nitroreductase"/>
    <property type="match status" value="1"/>
</dbReference>
<dbReference type="AlphaFoldDB" id="A0A6F8VIA2"/>
<protein>
    <submittedName>
        <fullName evidence="9">NAD(P)H-dependent oxidoreductase</fullName>
    </submittedName>
</protein>
<keyword evidence="5" id="KW-0521">NADP</keyword>
<comment type="similarity">
    <text evidence="2">Belongs to the nitroreductase family.</text>
</comment>
<dbReference type="Proteomes" id="UP000502260">
    <property type="component" value="Chromosome"/>
</dbReference>
<evidence type="ECO:0000256" key="2">
    <source>
        <dbReference type="ARBA" id="ARBA00007118"/>
    </source>
</evidence>
<keyword evidence="6" id="KW-0560">Oxidoreductase</keyword>
<feature type="domain" description="Nitroreductase" evidence="8">
    <location>
        <begin position="13"/>
        <end position="199"/>
    </location>
</feature>
<dbReference type="Gene3D" id="3.40.109.10">
    <property type="entry name" value="NADH Oxidase"/>
    <property type="match status" value="1"/>
</dbReference>
<keyword evidence="10" id="KW-1185">Reference proteome</keyword>
<proteinExistence type="inferred from homology"/>
<comment type="cofactor">
    <cofactor evidence="1">
        <name>FMN</name>
        <dbReference type="ChEBI" id="CHEBI:58210"/>
    </cofactor>
</comment>
<dbReference type="EMBL" id="AP022853">
    <property type="protein sequence ID" value="BCB28495.1"/>
    <property type="molecule type" value="Genomic_DNA"/>
</dbReference>
<evidence type="ECO:0000256" key="1">
    <source>
        <dbReference type="ARBA" id="ARBA00001917"/>
    </source>
</evidence>
<accession>A0A6F8VIA2</accession>
<dbReference type="InterPro" id="IPR033878">
    <property type="entry name" value="NfsB-like"/>
</dbReference>
<dbReference type="InterPro" id="IPR050627">
    <property type="entry name" value="Nitroreductase/BluB"/>
</dbReference>
<dbReference type="GO" id="GO:0046857">
    <property type="term" value="F:oxidoreductase activity, acting on other nitrogenous compounds as donors, with NAD or NADP as acceptor"/>
    <property type="evidence" value="ECO:0007669"/>
    <property type="project" value="TreeGrafter"/>
</dbReference>
<dbReference type="GO" id="GO:0046256">
    <property type="term" value="P:2,4,6-trinitrotoluene catabolic process"/>
    <property type="evidence" value="ECO:0007669"/>
    <property type="project" value="TreeGrafter"/>
</dbReference>
<keyword evidence="4" id="KW-0288">FMN</keyword>
<evidence type="ECO:0000256" key="3">
    <source>
        <dbReference type="ARBA" id="ARBA00022630"/>
    </source>
</evidence>
<dbReference type="GO" id="GO:0005829">
    <property type="term" value="C:cytosol"/>
    <property type="evidence" value="ECO:0007669"/>
    <property type="project" value="TreeGrafter"/>
</dbReference>
<dbReference type="PANTHER" id="PTHR23026:SF125">
    <property type="entry name" value="OXYGEN-INSENSITIVE NAD(P)H NITROREDUCTASE"/>
    <property type="match status" value="1"/>
</dbReference>
<evidence type="ECO:0000313" key="9">
    <source>
        <dbReference type="EMBL" id="BCB28495.1"/>
    </source>
</evidence>
<dbReference type="InterPro" id="IPR029479">
    <property type="entry name" value="Nitroreductase"/>
</dbReference>
<evidence type="ECO:0000256" key="6">
    <source>
        <dbReference type="ARBA" id="ARBA00023002"/>
    </source>
</evidence>
<dbReference type="RefSeq" id="WP_173067995.1">
    <property type="nucleotide sequence ID" value="NZ_AP022853.1"/>
</dbReference>